<evidence type="ECO:0000313" key="2">
    <source>
        <dbReference type="Proteomes" id="UP000475862"/>
    </source>
</evidence>
<sequence length="284" mass="33767">MRHAMRAPLWYVVRILFAILGIPQTERGFTRITTTITPPVRGKCFVFFKKLHLFYFFFFKFAAFCDPPRLFCRNAAARFEPRVYDATLTVVRINQRWASPRAKADRDCAETDLRIVYFCFKRPEKCVRYWSESRDFRIFHNGRSEDVIHRGACRNNNNNNSAAAAGTRRRLRNRRRRLGNSRAAVSVRSPPSYHHRRARLFRSRRRRRLFRLVDDKCVCVIRVFCVFVACDLFFWRFRQTIFSLSVVCDNPSSNVSDCRRPVGRTGGQEERILVFPRRKLTYTR</sequence>
<dbReference type="Proteomes" id="UP000475862">
    <property type="component" value="Unassembled WGS sequence"/>
</dbReference>
<organism evidence="1 2">
    <name type="scientific">Aphis glycines</name>
    <name type="common">Soybean aphid</name>
    <dbReference type="NCBI Taxonomy" id="307491"/>
    <lineage>
        <taxon>Eukaryota</taxon>
        <taxon>Metazoa</taxon>
        <taxon>Ecdysozoa</taxon>
        <taxon>Arthropoda</taxon>
        <taxon>Hexapoda</taxon>
        <taxon>Insecta</taxon>
        <taxon>Pterygota</taxon>
        <taxon>Neoptera</taxon>
        <taxon>Paraneoptera</taxon>
        <taxon>Hemiptera</taxon>
        <taxon>Sternorrhyncha</taxon>
        <taxon>Aphidomorpha</taxon>
        <taxon>Aphidoidea</taxon>
        <taxon>Aphididae</taxon>
        <taxon>Aphidini</taxon>
        <taxon>Aphis</taxon>
        <taxon>Aphis</taxon>
    </lineage>
</organism>
<protein>
    <submittedName>
        <fullName evidence="1">Uncharacterized protein</fullName>
    </submittedName>
</protein>
<comment type="caution">
    <text evidence="1">The sequence shown here is derived from an EMBL/GenBank/DDBJ whole genome shotgun (WGS) entry which is preliminary data.</text>
</comment>
<reference evidence="1 2" key="1">
    <citation type="submission" date="2019-08" db="EMBL/GenBank/DDBJ databases">
        <title>The genome of the soybean aphid Biotype 1, its phylome, world population structure and adaptation to the North American continent.</title>
        <authorList>
            <person name="Giordano R."/>
            <person name="Donthu R.K."/>
            <person name="Hernandez A.G."/>
            <person name="Wright C.L."/>
            <person name="Zimin A.V."/>
        </authorList>
    </citation>
    <scope>NUCLEOTIDE SEQUENCE [LARGE SCALE GENOMIC DNA]</scope>
    <source>
        <tissue evidence="1">Whole aphids</tissue>
    </source>
</reference>
<name>A0A6G0TSU3_APHGL</name>
<accession>A0A6G0TSU3</accession>
<dbReference type="EMBL" id="VYZN01000018">
    <property type="protein sequence ID" value="KAE9537221.1"/>
    <property type="molecule type" value="Genomic_DNA"/>
</dbReference>
<keyword evidence="2" id="KW-1185">Reference proteome</keyword>
<proteinExistence type="predicted"/>
<dbReference type="AlphaFoldDB" id="A0A6G0TSU3"/>
<evidence type="ECO:0000313" key="1">
    <source>
        <dbReference type="EMBL" id="KAE9537221.1"/>
    </source>
</evidence>
<gene>
    <name evidence="1" type="ORF">AGLY_006244</name>
</gene>